<proteinExistence type="predicted"/>
<dbReference type="InterPro" id="IPR036527">
    <property type="entry name" value="SCP2_sterol-bd_dom_sf"/>
</dbReference>
<dbReference type="STRING" id="1397108.IMCC12053_436"/>
<reference evidence="2 3" key="1">
    <citation type="submission" date="2015-05" db="EMBL/GenBank/DDBJ databases">
        <authorList>
            <person name="Wang D.B."/>
            <person name="Wang M."/>
        </authorList>
    </citation>
    <scope>NUCLEOTIDE SEQUENCE [LARGE SCALE GENOMIC DNA]</scope>
    <source>
        <strain evidence="2 3">IMCC 12053</strain>
    </source>
</reference>
<dbReference type="Gene3D" id="3.30.1050.10">
    <property type="entry name" value="SCP2 sterol-binding domain"/>
    <property type="match status" value="1"/>
</dbReference>
<dbReference type="SUPFAM" id="SSF55718">
    <property type="entry name" value="SCP-like"/>
    <property type="match status" value="1"/>
</dbReference>
<evidence type="ECO:0000259" key="1">
    <source>
        <dbReference type="Pfam" id="PF02036"/>
    </source>
</evidence>
<dbReference type="PATRIC" id="fig|1397108.4.peg.450"/>
<dbReference type="EMBL" id="CP012023">
    <property type="protein sequence ID" value="ALI54385.1"/>
    <property type="molecule type" value="Genomic_DNA"/>
</dbReference>
<dbReference type="AlphaFoldDB" id="A0A0N9ZCH0"/>
<evidence type="ECO:0000313" key="3">
    <source>
        <dbReference type="Proteomes" id="UP000064920"/>
    </source>
</evidence>
<dbReference type="OrthoDB" id="9809312at2"/>
<protein>
    <submittedName>
        <fullName evidence="2">Sterol carrier family protein</fullName>
    </submittedName>
</protein>
<feature type="domain" description="SCP2" evidence="1">
    <location>
        <begin position="24"/>
        <end position="96"/>
    </location>
</feature>
<dbReference type="RefSeq" id="WP_062215310.1">
    <property type="nucleotide sequence ID" value="NZ_CP012023.1"/>
</dbReference>
<name>A0A0N9ZCH0_9RHOB</name>
<organism evidence="2 3">
    <name type="scientific">Celeribacter marinus</name>
    <dbReference type="NCBI Taxonomy" id="1397108"/>
    <lineage>
        <taxon>Bacteria</taxon>
        <taxon>Pseudomonadati</taxon>
        <taxon>Pseudomonadota</taxon>
        <taxon>Alphaproteobacteria</taxon>
        <taxon>Rhodobacterales</taxon>
        <taxon>Roseobacteraceae</taxon>
        <taxon>Celeribacter</taxon>
    </lineage>
</organism>
<accession>A0A0N9ZCH0</accession>
<dbReference type="KEGG" id="cmar:IMCC12053_436"/>
<evidence type="ECO:0000313" key="2">
    <source>
        <dbReference type="EMBL" id="ALI54385.1"/>
    </source>
</evidence>
<dbReference type="InterPro" id="IPR003033">
    <property type="entry name" value="SCP2_sterol-bd_dom"/>
</dbReference>
<sequence>MTDPFLDMATAELLTRLKDVEFEKSVSMRVSDVGNIFILGHDAQVSDARADAAVIASQETFTKILHGELHPMKAVMFGKLKIVGDAKTAMKFGSLFG</sequence>
<dbReference type="Pfam" id="PF02036">
    <property type="entry name" value="SCP2"/>
    <property type="match status" value="1"/>
</dbReference>
<keyword evidence="3" id="KW-1185">Reference proteome</keyword>
<gene>
    <name evidence="2" type="ORF">IMCC12053_436</name>
</gene>
<dbReference type="Proteomes" id="UP000064920">
    <property type="component" value="Chromosome"/>
</dbReference>